<dbReference type="Proteomes" id="UP001519287">
    <property type="component" value="Unassembled WGS sequence"/>
</dbReference>
<reference evidence="2 3" key="1">
    <citation type="submission" date="2021-03" db="EMBL/GenBank/DDBJ databases">
        <title>Genomic Encyclopedia of Type Strains, Phase IV (KMG-IV): sequencing the most valuable type-strain genomes for metagenomic binning, comparative biology and taxonomic classification.</title>
        <authorList>
            <person name="Goeker M."/>
        </authorList>
    </citation>
    <scope>NUCLEOTIDE SEQUENCE [LARGE SCALE GENOMIC DNA]</scope>
    <source>
        <strain evidence="2 3">DSM 26048</strain>
    </source>
</reference>
<dbReference type="PANTHER" id="PTHR43308:SF5">
    <property type="entry name" value="S-LAYER PROTEIN _ PEPTIDOGLYCAN ENDO-BETA-N-ACETYLGLUCOSAMINIDASE"/>
    <property type="match status" value="1"/>
</dbReference>
<proteinExistence type="predicted"/>
<dbReference type="InterPro" id="IPR008965">
    <property type="entry name" value="CBM2/CBM3_carb-bd_dom_sf"/>
</dbReference>
<accession>A0ABS4IME8</accession>
<evidence type="ECO:0000313" key="2">
    <source>
        <dbReference type="EMBL" id="MBP1988742.1"/>
    </source>
</evidence>
<gene>
    <name evidence="2" type="ORF">J2Z66_000337</name>
</gene>
<organism evidence="2 3">
    <name type="scientific">Paenibacillus eucommiae</name>
    <dbReference type="NCBI Taxonomy" id="1355755"/>
    <lineage>
        <taxon>Bacteria</taxon>
        <taxon>Bacillati</taxon>
        <taxon>Bacillota</taxon>
        <taxon>Bacilli</taxon>
        <taxon>Bacillales</taxon>
        <taxon>Paenibacillaceae</taxon>
        <taxon>Paenibacillus</taxon>
    </lineage>
</organism>
<dbReference type="Pfam" id="PF00395">
    <property type="entry name" value="SLH"/>
    <property type="match status" value="3"/>
</dbReference>
<feature type="domain" description="SLH" evidence="1">
    <location>
        <begin position="289"/>
        <end position="345"/>
    </location>
</feature>
<dbReference type="PANTHER" id="PTHR43308">
    <property type="entry name" value="OUTER MEMBRANE PROTEIN ALPHA-RELATED"/>
    <property type="match status" value="1"/>
</dbReference>
<dbReference type="CDD" id="cd08547">
    <property type="entry name" value="Type_II_cohesin"/>
    <property type="match status" value="1"/>
</dbReference>
<keyword evidence="3" id="KW-1185">Reference proteome</keyword>
<evidence type="ECO:0000313" key="3">
    <source>
        <dbReference type="Proteomes" id="UP001519287"/>
    </source>
</evidence>
<dbReference type="RefSeq" id="WP_209969068.1">
    <property type="nucleotide sequence ID" value="NZ_JAGGLB010000001.1"/>
</dbReference>
<dbReference type="Gene3D" id="2.60.40.680">
    <property type="match status" value="1"/>
</dbReference>
<dbReference type="InterPro" id="IPR051465">
    <property type="entry name" value="Cell_Envelope_Struct_Comp"/>
</dbReference>
<protein>
    <recommendedName>
        <fullName evidence="1">SLH domain-containing protein</fullName>
    </recommendedName>
</protein>
<feature type="domain" description="SLH" evidence="1">
    <location>
        <begin position="154"/>
        <end position="217"/>
    </location>
</feature>
<dbReference type="Pfam" id="PF00963">
    <property type="entry name" value="Cohesin"/>
    <property type="match status" value="1"/>
</dbReference>
<dbReference type="PROSITE" id="PS51272">
    <property type="entry name" value="SLH"/>
    <property type="match status" value="3"/>
</dbReference>
<dbReference type="InterPro" id="IPR002102">
    <property type="entry name" value="Cohesin_dom"/>
</dbReference>
<comment type="caution">
    <text evidence="2">The sequence shown here is derived from an EMBL/GenBank/DDBJ whole genome shotgun (WGS) entry which is preliminary data.</text>
</comment>
<feature type="domain" description="SLH" evidence="1">
    <location>
        <begin position="221"/>
        <end position="284"/>
    </location>
</feature>
<dbReference type="InterPro" id="IPR001119">
    <property type="entry name" value="SLH_dom"/>
</dbReference>
<name>A0ABS4IME8_9BACL</name>
<sequence length="345" mass="37714">MNRKIIVYMLISLLCLPGLVLTTSYAETPSSFLLTANKPVEGTIILTLSGKDIKDLYGYEARFTFDPDQLELVEAKSSLDGFSVLPIIKNNEITIAHTKIGNVAGESGDIDIGTLTFKRKKHGTSTVKWESIKAVDRNLSDHTYIIGKSVSVNLLKRGFLDLGGHWAKADIELLASKDIIEGMDEDHFVPEAHVTRAQFAAMISRALNTLNLKTSLKVSMQQSPFTDVAPGSWYKDVVNNAYSAGIIEGVTATSFAPEREVTREEMAVMMVRASTYAAVPLAGDSKVTLVAFADSELISEWAREGVQSSVRLGLINGRAGDRFVPRDQATRAEAATVIKRFVDLL</sequence>
<evidence type="ECO:0000259" key="1">
    <source>
        <dbReference type="PROSITE" id="PS51272"/>
    </source>
</evidence>
<dbReference type="EMBL" id="JAGGLB010000001">
    <property type="protein sequence ID" value="MBP1988742.1"/>
    <property type="molecule type" value="Genomic_DNA"/>
</dbReference>
<dbReference type="SUPFAM" id="SSF49384">
    <property type="entry name" value="Carbohydrate-binding domain"/>
    <property type="match status" value="1"/>
</dbReference>